<accession>A0A2K8P2R4</accession>
<evidence type="ECO:0000313" key="2">
    <source>
        <dbReference type="Proteomes" id="UP000232221"/>
    </source>
</evidence>
<dbReference type="KEGG" id="mcol:MCOLE_v1c05430"/>
<organism evidence="1 2">
    <name type="scientific">Mesoplasma coleopterae</name>
    <dbReference type="NCBI Taxonomy" id="324078"/>
    <lineage>
        <taxon>Bacteria</taxon>
        <taxon>Bacillati</taxon>
        <taxon>Mycoplasmatota</taxon>
        <taxon>Mollicutes</taxon>
        <taxon>Entomoplasmatales</taxon>
        <taxon>Entomoplasmataceae</taxon>
        <taxon>Mesoplasma</taxon>
    </lineage>
</organism>
<name>A0A2K8P2R4_9MOLU</name>
<evidence type="ECO:0000313" key="1">
    <source>
        <dbReference type="EMBL" id="ATZ21054.1"/>
    </source>
</evidence>
<proteinExistence type="predicted"/>
<dbReference type="AlphaFoldDB" id="A0A2K8P2R4"/>
<sequence>MNSKENKIIGGIIMKKVIMRGAEILFTAEADNQQAVDQMLYDFCVGNNIPVDSVVFKEV</sequence>
<keyword evidence="2" id="KW-1185">Reference proteome</keyword>
<reference evidence="1 2" key="1">
    <citation type="submission" date="2017-11" db="EMBL/GenBank/DDBJ databases">
        <title>Genome sequence of Mesoplasma coleopterae BARC 779 (ATCC 49583).</title>
        <authorList>
            <person name="Lo W.-S."/>
            <person name="Kuo C.-H."/>
        </authorList>
    </citation>
    <scope>NUCLEOTIDE SEQUENCE [LARGE SCALE GENOMIC DNA]</scope>
    <source>
        <strain evidence="1 2">BARC 779</strain>
    </source>
</reference>
<gene>
    <name evidence="1" type="ORF">MCOLE_v1c05430</name>
</gene>
<protein>
    <submittedName>
        <fullName evidence="1">Uncharacterized protein</fullName>
    </submittedName>
</protein>
<dbReference type="Proteomes" id="UP000232221">
    <property type="component" value="Chromosome"/>
</dbReference>
<dbReference type="EMBL" id="CP024968">
    <property type="protein sequence ID" value="ATZ21054.1"/>
    <property type="molecule type" value="Genomic_DNA"/>
</dbReference>